<gene>
    <name evidence="2" type="ORF">HD597_000543</name>
</gene>
<sequence length="51" mass="5425">MRGSDLTEWFHPGGSHEAFNDSSKEEILDDVTSFPGRALTVGNPGHSPVAA</sequence>
<evidence type="ECO:0000256" key="1">
    <source>
        <dbReference type="SAM" id="MobiDB-lite"/>
    </source>
</evidence>
<evidence type="ECO:0000313" key="2">
    <source>
        <dbReference type="EMBL" id="MCP2353523.1"/>
    </source>
</evidence>
<proteinExistence type="predicted"/>
<organism evidence="2 3">
    <name type="scientific">Nonomuraea thailandensis</name>
    <dbReference type="NCBI Taxonomy" id="1188745"/>
    <lineage>
        <taxon>Bacteria</taxon>
        <taxon>Bacillati</taxon>
        <taxon>Actinomycetota</taxon>
        <taxon>Actinomycetes</taxon>
        <taxon>Streptosporangiales</taxon>
        <taxon>Streptosporangiaceae</taxon>
        <taxon>Nonomuraea</taxon>
    </lineage>
</organism>
<dbReference type="EMBL" id="JAMZEB010000001">
    <property type="protein sequence ID" value="MCP2353523.1"/>
    <property type="molecule type" value="Genomic_DNA"/>
</dbReference>
<reference evidence="2" key="1">
    <citation type="submission" date="2022-06" db="EMBL/GenBank/DDBJ databases">
        <title>Sequencing the genomes of 1000 actinobacteria strains.</title>
        <authorList>
            <person name="Klenk H.-P."/>
        </authorList>
    </citation>
    <scope>NUCLEOTIDE SEQUENCE</scope>
    <source>
        <strain evidence="2">DSM 46694</strain>
    </source>
</reference>
<dbReference type="RefSeq" id="WP_253740069.1">
    <property type="nucleotide sequence ID" value="NZ_BAABKA010000077.1"/>
</dbReference>
<comment type="caution">
    <text evidence="2">The sequence shown here is derived from an EMBL/GenBank/DDBJ whole genome shotgun (WGS) entry which is preliminary data.</text>
</comment>
<evidence type="ECO:0000313" key="3">
    <source>
        <dbReference type="Proteomes" id="UP001139648"/>
    </source>
</evidence>
<keyword evidence="3" id="KW-1185">Reference proteome</keyword>
<dbReference type="Proteomes" id="UP001139648">
    <property type="component" value="Unassembled WGS sequence"/>
</dbReference>
<feature type="region of interest" description="Disordered" evidence="1">
    <location>
        <begin position="1"/>
        <end position="24"/>
    </location>
</feature>
<accession>A0A9X2GF49</accession>
<dbReference type="AlphaFoldDB" id="A0A9X2GF49"/>
<name>A0A9X2GF49_9ACTN</name>
<protein>
    <submittedName>
        <fullName evidence="2">Uncharacterized protein</fullName>
    </submittedName>
</protein>